<dbReference type="InterPro" id="IPR025449">
    <property type="entry name" value="JetB"/>
</dbReference>
<dbReference type="EMBL" id="JHUK01000001">
    <property type="protein sequence ID" value="RAM58042.1"/>
    <property type="molecule type" value="Genomic_DNA"/>
</dbReference>
<evidence type="ECO:0000313" key="3">
    <source>
        <dbReference type="Proteomes" id="UP000070069"/>
    </source>
</evidence>
<proteinExistence type="predicted"/>
<dbReference type="AlphaFoldDB" id="A0A139JR54"/>
<name>A0A139JR54_9MOLU</name>
<dbReference type="OrthoDB" id="384210at2"/>
<dbReference type="Proteomes" id="UP000070069">
    <property type="component" value="Unassembled WGS sequence"/>
</dbReference>
<dbReference type="Proteomes" id="UP000249343">
    <property type="component" value="Unassembled WGS sequence"/>
</dbReference>
<evidence type="ECO:0000313" key="4">
    <source>
        <dbReference type="Proteomes" id="UP000249343"/>
    </source>
</evidence>
<keyword evidence="4" id="KW-1185">Reference proteome</keyword>
<dbReference type="Pfam" id="PF13835">
    <property type="entry name" value="DUF4194"/>
    <property type="match status" value="1"/>
</dbReference>
<dbReference type="EMBL" id="LTBM01000001">
    <property type="protein sequence ID" value="KXT29463.1"/>
    <property type="molecule type" value="Genomic_DNA"/>
</dbReference>
<organism evidence="1 3">
    <name type="scientific">Candidatus Phytoplasma oryzae</name>
    <dbReference type="NCBI Taxonomy" id="203274"/>
    <lineage>
        <taxon>Bacteria</taxon>
        <taxon>Bacillati</taxon>
        <taxon>Mycoplasmatota</taxon>
        <taxon>Mollicutes</taxon>
        <taxon>Acholeplasmatales</taxon>
        <taxon>Acholeplasmataceae</taxon>
        <taxon>Candidatus Phytoplasma</taxon>
        <taxon>16SrXI (Rice yellow dwarf group)</taxon>
    </lineage>
</organism>
<dbReference type="PATRIC" id="fig|203274.3.peg.107"/>
<evidence type="ECO:0000313" key="2">
    <source>
        <dbReference type="EMBL" id="RAM58042.1"/>
    </source>
</evidence>
<gene>
    <name evidence="1" type="ORF">AXA84_0109</name>
    <name evidence="2" type="ORF">DH96_00620</name>
</gene>
<reference evidence="2 4" key="1">
    <citation type="submission" date="2014-04" db="EMBL/GenBank/DDBJ databases">
        <title>Genome study of Napier grass stunt phytoplasma.</title>
        <authorList>
            <person name="Kawicha P."/>
            <person name="Dickinson M."/>
            <person name="Hodgetts J."/>
        </authorList>
    </citation>
    <scope>NUCLEOTIDE SEQUENCE [LARGE SCALE GENOMIC DNA]</scope>
    <source>
        <strain evidence="2 4">NGS-S10</strain>
    </source>
</reference>
<evidence type="ECO:0000313" key="1">
    <source>
        <dbReference type="EMBL" id="KXT29463.1"/>
    </source>
</evidence>
<protein>
    <recommendedName>
        <fullName evidence="5">DUF4194 domain-containing protein</fullName>
    </recommendedName>
</protein>
<accession>A0A139JR54</accession>
<reference evidence="1 3" key="2">
    <citation type="submission" date="2016-02" db="EMBL/GenBank/DDBJ databases">
        <title>A draft genome sequence of Candidatus Phytoplasma oryzae strain Mbita1, the causative agent of Napier Grass stunt disease in Kenya.</title>
        <authorList>
            <person name="Fischer A."/>
            <person name="Santa-Cruz I."/>
            <person name="Wambua L."/>
            <person name="Olds C."/>
            <person name="Midega C."/>
            <person name="Dickinson M."/>
            <person name="Kawicha P."/>
            <person name="Khan Z."/>
            <person name="Masiga D."/>
            <person name="Jores J."/>
            <person name="Bernd S."/>
        </authorList>
    </citation>
    <scope>NUCLEOTIDE SEQUENCE [LARGE SCALE GENOMIC DNA]</scope>
    <source>
        <strain evidence="1">Mbita1</strain>
    </source>
</reference>
<evidence type="ECO:0008006" key="5">
    <source>
        <dbReference type="Google" id="ProtNLM"/>
    </source>
</evidence>
<comment type="caution">
    <text evidence="1">The sequence shown here is derived from an EMBL/GenBank/DDBJ whole genome shotgun (WGS) entry which is preliminary data.</text>
</comment>
<dbReference type="RefSeq" id="WP_066539948.1">
    <property type="nucleotide sequence ID" value="NZ_JHUK01000001.1"/>
</dbReference>
<sequence length="213" mass="25830">MNSLEKKDFSYTFVEKFEKLKEQEKKNFSRVVNKLLQVNFITIKKQKDFNDYNFIILYKDIFDFFFQLADFELKIKYDNEVIFIKSKQNFNKLKLNKEESLILLVICILFYQKKEFNTNNSIIEIYLQDIYKELGNIGYTEVKKMNKEKMKKNLMLLSRYNIIDFSDIHTINNDDISNNLIIKIYPTIIYVIDLEMAKQYQKLLNLNTNKEYE</sequence>